<feature type="region of interest" description="Disordered" evidence="1">
    <location>
        <begin position="1"/>
        <end position="265"/>
    </location>
</feature>
<feature type="transmembrane region" description="Helical" evidence="2">
    <location>
        <begin position="700"/>
        <end position="728"/>
    </location>
</feature>
<feature type="compositionally biased region" description="Low complexity" evidence="1">
    <location>
        <begin position="869"/>
        <end position="886"/>
    </location>
</feature>
<proteinExistence type="predicted"/>
<feature type="compositionally biased region" description="Low complexity" evidence="1">
    <location>
        <begin position="650"/>
        <end position="663"/>
    </location>
</feature>
<dbReference type="PROSITE" id="PS01186">
    <property type="entry name" value="EGF_2"/>
    <property type="match status" value="1"/>
</dbReference>
<feature type="compositionally biased region" description="Low complexity" evidence="1">
    <location>
        <begin position="111"/>
        <end position="121"/>
    </location>
</feature>
<dbReference type="Proteomes" id="UP001337655">
    <property type="component" value="Unassembled WGS sequence"/>
</dbReference>
<feature type="compositionally biased region" description="Basic and acidic residues" evidence="1">
    <location>
        <begin position="344"/>
        <end position="356"/>
    </location>
</feature>
<keyword evidence="2" id="KW-0472">Membrane</keyword>
<feature type="compositionally biased region" description="Low complexity" evidence="1">
    <location>
        <begin position="403"/>
        <end position="416"/>
    </location>
</feature>
<evidence type="ECO:0000259" key="3">
    <source>
        <dbReference type="PROSITE" id="PS00022"/>
    </source>
</evidence>
<keyword evidence="2" id="KW-1133">Transmembrane helix</keyword>
<feature type="compositionally biased region" description="Polar residues" evidence="1">
    <location>
        <begin position="220"/>
        <end position="232"/>
    </location>
</feature>
<keyword evidence="2" id="KW-0812">Transmembrane</keyword>
<dbReference type="AlphaFoldDB" id="A0AAV9NUP5"/>
<feature type="compositionally biased region" description="Pro residues" evidence="1">
    <location>
        <begin position="42"/>
        <end position="82"/>
    </location>
</feature>
<keyword evidence="6" id="KW-1185">Reference proteome</keyword>
<feature type="compositionally biased region" description="Pro residues" evidence="1">
    <location>
        <begin position="122"/>
        <end position="141"/>
    </location>
</feature>
<evidence type="ECO:0000256" key="2">
    <source>
        <dbReference type="SAM" id="Phobius"/>
    </source>
</evidence>
<feature type="compositionally biased region" description="Low complexity" evidence="1">
    <location>
        <begin position="450"/>
        <end position="465"/>
    </location>
</feature>
<feature type="compositionally biased region" description="Polar residues" evidence="1">
    <location>
        <begin position="467"/>
        <end position="496"/>
    </location>
</feature>
<feature type="compositionally biased region" description="Basic and acidic residues" evidence="1">
    <location>
        <begin position="393"/>
        <end position="402"/>
    </location>
</feature>
<feature type="compositionally biased region" description="Pro residues" evidence="1">
    <location>
        <begin position="20"/>
        <end position="33"/>
    </location>
</feature>
<evidence type="ECO:0000313" key="6">
    <source>
        <dbReference type="Proteomes" id="UP001337655"/>
    </source>
</evidence>
<feature type="domain" description="EGF-like" evidence="3 4">
    <location>
        <begin position="779"/>
        <end position="790"/>
    </location>
</feature>
<gene>
    <name evidence="5" type="ORF">LTR77_010698</name>
</gene>
<dbReference type="PANTHER" id="PTHR17178:SF0">
    <property type="entry name" value="SERGLYCIN"/>
    <property type="match status" value="1"/>
</dbReference>
<feature type="compositionally biased region" description="Basic and acidic residues" evidence="1">
    <location>
        <begin position="569"/>
        <end position="578"/>
    </location>
</feature>
<feature type="region of interest" description="Disordered" evidence="1">
    <location>
        <begin position="619"/>
        <end position="664"/>
    </location>
</feature>
<dbReference type="PANTHER" id="PTHR17178">
    <property type="entry name" value="SECRETORY GRANULE PROTEOGLYCAN CORE PROTEIN"/>
    <property type="match status" value="1"/>
</dbReference>
<feature type="compositionally biased region" description="Basic and acidic residues" evidence="1">
    <location>
        <begin position="312"/>
        <end position="337"/>
    </location>
</feature>
<name>A0AAV9NUP5_9PEZI</name>
<feature type="region of interest" description="Disordered" evidence="1">
    <location>
        <begin position="308"/>
        <end position="578"/>
    </location>
</feature>
<feature type="region of interest" description="Disordered" evidence="1">
    <location>
        <begin position="856"/>
        <end position="887"/>
    </location>
</feature>
<dbReference type="RefSeq" id="XP_064653819.1">
    <property type="nucleotide sequence ID" value="XM_064807915.1"/>
</dbReference>
<evidence type="ECO:0000313" key="5">
    <source>
        <dbReference type="EMBL" id="KAK5163325.1"/>
    </source>
</evidence>
<organism evidence="5 6">
    <name type="scientific">Saxophila tyrrhenica</name>
    <dbReference type="NCBI Taxonomy" id="1690608"/>
    <lineage>
        <taxon>Eukaryota</taxon>
        <taxon>Fungi</taxon>
        <taxon>Dikarya</taxon>
        <taxon>Ascomycota</taxon>
        <taxon>Pezizomycotina</taxon>
        <taxon>Dothideomycetes</taxon>
        <taxon>Dothideomycetidae</taxon>
        <taxon>Mycosphaerellales</taxon>
        <taxon>Extremaceae</taxon>
        <taxon>Saxophila</taxon>
    </lineage>
</organism>
<comment type="caution">
    <text evidence="5">The sequence shown here is derived from an EMBL/GenBank/DDBJ whole genome shotgun (WGS) entry which is preliminary data.</text>
</comment>
<dbReference type="EMBL" id="JAVRRT010000026">
    <property type="protein sequence ID" value="KAK5163325.1"/>
    <property type="molecule type" value="Genomic_DNA"/>
</dbReference>
<protein>
    <recommendedName>
        <fullName evidence="3 4">EGF-like domain-containing protein</fullName>
    </recommendedName>
</protein>
<dbReference type="CDD" id="cd00054">
    <property type="entry name" value="EGF_CA"/>
    <property type="match status" value="1"/>
</dbReference>
<evidence type="ECO:0000256" key="1">
    <source>
        <dbReference type="SAM" id="MobiDB-lite"/>
    </source>
</evidence>
<feature type="compositionally biased region" description="Basic and acidic residues" evidence="1">
    <location>
        <begin position="622"/>
        <end position="637"/>
    </location>
</feature>
<dbReference type="GeneID" id="89932023"/>
<sequence length="958" mass="102632">MSYQYYDRGMPHGGQEYDMRPPPGRRPPPPGNFYPPSDRQRGPPPMRPPHPNAGPPPGMRKPVRPPPPRDYAPPQNYAPPPRDYARDYAPSPELESADSLYDGTAYGGADPGASPRGSPRRAPQPPPVPSNSSPRRPPQRPARPDYPEQVLDPPRPAARIAPANQAYHQPPPQPLSYHGTGQWTGDGYRSPQQPLPAPPQQPRCPPPPQPSSIPDYQMPQALQQTIYGQRNQRPPLGPPPSSRKGPASYYPQIAQVHPIVEETDSMRGSIRNASAAFDPAHSSYGSLTAIPIGIPGYYVEDRGSARSLPFEQHGRPSVEHGRPSVDHGRPSMEHMRPSMDQGYDDSHIEPIRETSSDGRYMYDGVESPSPEPAQFIRQASLGKKSKPTLTHVKSSERVRKENAAPNAQRPARPTTTQTSSSGVLEKETYHRRSSVSSISSDEEDNDKAVEAGAMAVPAVPALAVPSKTKNQPTRQWSAESDVLSSGTGLIGPSSSESDSEQAIKKKRSQELLTAVLPQAQLNRSQPRSPLAPPSPTADPIRKSVSPAPTEPDYLSRHSASNRLDKRRPPRLDVDAVRDAEARGSLTSLPDLIRRATKVAGNLDRGRTASRLGMNFFVDGAEGDNRRSRASDNRKSGDISDILASFPPPSGRFGSPPGSRGGVSLSRWSSNLRHSHLPSDSDAGEAARRRKKGRRCCGMPMWLFVLLLILLLLLVAAAVLVPILLLIVLPGDSDDTTGNGAAPGSITAAHAAEAVKSCAAELTCANNGATILSEDGFCQCVCTDGFTGQTCKTKAQQGCTTISVSSTDDATIGTALPAFLENSEKDFGITLDAETLLGLFSSADMRCQDENQLVSFTTANNEQQRQSKRSSSSAASSSSSASSSSNSDPTLEFAGAAVLYIFQDSAEPAMAVTAHQRLQAYFQNGKASAAGEVDLGNGYSADMGNGRLRPANGKAVGDA</sequence>
<feature type="region of interest" description="Disordered" evidence="1">
    <location>
        <begin position="939"/>
        <end position="958"/>
    </location>
</feature>
<evidence type="ECO:0000259" key="4">
    <source>
        <dbReference type="PROSITE" id="PS01186"/>
    </source>
</evidence>
<reference evidence="5 6" key="1">
    <citation type="submission" date="2023-08" db="EMBL/GenBank/DDBJ databases">
        <title>Black Yeasts Isolated from many extreme environments.</title>
        <authorList>
            <person name="Coleine C."/>
            <person name="Stajich J.E."/>
            <person name="Selbmann L."/>
        </authorList>
    </citation>
    <scope>NUCLEOTIDE SEQUENCE [LARGE SCALE GENOMIC DNA]</scope>
    <source>
        <strain evidence="5 6">CCFEE 5935</strain>
    </source>
</reference>
<dbReference type="InterPro" id="IPR000742">
    <property type="entry name" value="EGF"/>
</dbReference>
<accession>A0AAV9NUP5</accession>
<dbReference type="PROSITE" id="PS00022">
    <property type="entry name" value="EGF_1"/>
    <property type="match status" value="1"/>
</dbReference>
<feature type="compositionally biased region" description="Pro residues" evidence="1">
    <location>
        <begin position="193"/>
        <end position="211"/>
    </location>
</feature>